<keyword evidence="3 7" id="KW-0862">Zinc</keyword>
<dbReference type="EMBL" id="JACJLU010000003">
    <property type="protein sequence ID" value="MBM6831281.1"/>
    <property type="molecule type" value="Genomic_DNA"/>
</dbReference>
<comment type="cofactor">
    <cofactor evidence="7">
        <name>Zn(2+)</name>
        <dbReference type="ChEBI" id="CHEBI:29105"/>
    </cofactor>
    <text evidence="7">Binds 1 zinc ion per subunit.</text>
</comment>
<dbReference type="GO" id="GO:0003700">
    <property type="term" value="F:DNA-binding transcription factor activity"/>
    <property type="evidence" value="ECO:0007669"/>
    <property type="project" value="InterPro"/>
</dbReference>
<evidence type="ECO:0000256" key="5">
    <source>
        <dbReference type="ARBA" id="ARBA00023125"/>
    </source>
</evidence>
<feature type="binding site" evidence="8">
    <location>
        <position position="113"/>
    </location>
    <ligand>
        <name>Fe cation</name>
        <dbReference type="ChEBI" id="CHEBI:24875"/>
    </ligand>
</feature>
<evidence type="ECO:0000256" key="4">
    <source>
        <dbReference type="ARBA" id="ARBA00023015"/>
    </source>
</evidence>
<evidence type="ECO:0000313" key="12">
    <source>
        <dbReference type="Proteomes" id="UP000775500"/>
    </source>
</evidence>
<evidence type="ECO:0000256" key="6">
    <source>
        <dbReference type="ARBA" id="ARBA00023163"/>
    </source>
</evidence>
<name>A0A7W8D159_9FIRM</name>
<feature type="binding site" evidence="7">
    <location>
        <position position="84"/>
    </location>
    <ligand>
        <name>Zn(2+)</name>
        <dbReference type="ChEBI" id="CHEBI:29105"/>
    </ligand>
</feature>
<reference evidence="10" key="2">
    <citation type="submission" date="2020-08" db="EMBL/GenBank/DDBJ databases">
        <authorList>
            <person name="Cejkova D."/>
            <person name="Kubasova T."/>
            <person name="Jahodarova E."/>
            <person name="Rychlik I."/>
        </authorList>
    </citation>
    <scope>NUCLEOTIDE SEQUENCE</scope>
    <source>
        <strain evidence="10">An423</strain>
    </source>
</reference>
<keyword evidence="6" id="KW-0804">Transcription</keyword>
<dbReference type="SUPFAM" id="SSF46785">
    <property type="entry name" value="Winged helix' DNA-binding domain"/>
    <property type="match status" value="1"/>
</dbReference>
<dbReference type="Proteomes" id="UP000521313">
    <property type="component" value="Unassembled WGS sequence"/>
</dbReference>
<dbReference type="GO" id="GO:0000976">
    <property type="term" value="F:transcription cis-regulatory region binding"/>
    <property type="evidence" value="ECO:0007669"/>
    <property type="project" value="TreeGrafter"/>
</dbReference>
<feature type="binding site" evidence="8">
    <location>
        <position position="77"/>
    </location>
    <ligand>
        <name>Fe cation</name>
        <dbReference type="ChEBI" id="CHEBI:24875"/>
    </ligand>
</feature>
<keyword evidence="5" id="KW-0238">DNA-binding</keyword>
<reference evidence="9 11" key="1">
    <citation type="submission" date="2020-08" db="EMBL/GenBank/DDBJ databases">
        <title>Genomic Encyclopedia of Type Strains, Phase IV (KMG-IV): sequencing the most valuable type-strain genomes for metagenomic binning, comparative biology and taxonomic classification.</title>
        <authorList>
            <person name="Goeker M."/>
        </authorList>
    </citation>
    <scope>NUCLEOTIDE SEQUENCE [LARGE SCALE GENOMIC DNA]</scope>
    <source>
        <strain evidence="9 11">DSM 26963</strain>
    </source>
</reference>
<dbReference type="GO" id="GO:0008270">
    <property type="term" value="F:zinc ion binding"/>
    <property type="evidence" value="ECO:0007669"/>
    <property type="project" value="TreeGrafter"/>
</dbReference>
<dbReference type="GO" id="GO:0045892">
    <property type="term" value="P:negative regulation of DNA-templated transcription"/>
    <property type="evidence" value="ECO:0007669"/>
    <property type="project" value="TreeGrafter"/>
</dbReference>
<accession>A0A7W8D159</accession>
<dbReference type="InterPro" id="IPR036390">
    <property type="entry name" value="WH_DNA-bd_sf"/>
</dbReference>
<evidence type="ECO:0000256" key="3">
    <source>
        <dbReference type="ARBA" id="ARBA00022833"/>
    </source>
</evidence>
<dbReference type="AlphaFoldDB" id="A0A7W8D159"/>
<proteinExistence type="inferred from homology"/>
<comment type="caution">
    <text evidence="9">The sequence shown here is derived from an EMBL/GenBank/DDBJ whole genome shotgun (WGS) entry which is preliminary data.</text>
</comment>
<reference evidence="10 12" key="3">
    <citation type="journal article" date="2021" name="Sci. Rep.">
        <title>The distribution of antibiotic resistance genes in chicken gut microbiota commensals.</title>
        <authorList>
            <person name="Juricova H."/>
            <person name="Matiasovicova J."/>
            <person name="Kubasova T."/>
            <person name="Cejkova D."/>
            <person name="Rychlik I."/>
        </authorList>
    </citation>
    <scope>NUCLEOTIDE SEQUENCE [LARGE SCALE GENOMIC DNA]</scope>
    <source>
        <strain evidence="10 12">An423</strain>
    </source>
</reference>
<dbReference type="PANTHER" id="PTHR33202:SF7">
    <property type="entry name" value="FERRIC UPTAKE REGULATION PROTEIN"/>
    <property type="match status" value="1"/>
</dbReference>
<keyword evidence="12" id="KW-1185">Reference proteome</keyword>
<evidence type="ECO:0000256" key="1">
    <source>
        <dbReference type="ARBA" id="ARBA00007957"/>
    </source>
</evidence>
<dbReference type="InterPro" id="IPR002481">
    <property type="entry name" value="FUR"/>
</dbReference>
<feature type="binding site" evidence="7">
    <location>
        <position position="121"/>
    </location>
    <ligand>
        <name>Zn(2+)</name>
        <dbReference type="ChEBI" id="CHEBI:29105"/>
    </ligand>
</feature>
<dbReference type="InterPro" id="IPR043135">
    <property type="entry name" value="Fur_C"/>
</dbReference>
<dbReference type="PANTHER" id="PTHR33202">
    <property type="entry name" value="ZINC UPTAKE REGULATION PROTEIN"/>
    <property type="match status" value="1"/>
</dbReference>
<evidence type="ECO:0000256" key="8">
    <source>
        <dbReference type="PIRSR" id="PIRSR602481-2"/>
    </source>
</evidence>
<gene>
    <name evidence="10" type="ORF">H5982_04050</name>
    <name evidence="9" type="ORF">HNQ43_000890</name>
</gene>
<keyword evidence="4" id="KW-0805">Transcription regulation</keyword>
<dbReference type="Proteomes" id="UP000775500">
    <property type="component" value="Unassembled WGS sequence"/>
</dbReference>
<dbReference type="EMBL" id="JACHHD010000007">
    <property type="protein sequence ID" value="MBB5184844.1"/>
    <property type="molecule type" value="Genomic_DNA"/>
</dbReference>
<evidence type="ECO:0000256" key="2">
    <source>
        <dbReference type="ARBA" id="ARBA00022491"/>
    </source>
</evidence>
<evidence type="ECO:0000256" key="7">
    <source>
        <dbReference type="PIRSR" id="PIRSR602481-1"/>
    </source>
</evidence>
<keyword evidence="8" id="KW-0408">Iron</keyword>
<sequence length="128" mass="15016">MYKISKQREWIYTYMLEHPGQHFSAEDIFAGLNEMGKTVSLATVYRNLKILQNEHRIGSLMLTSGKQVFDQTCRPHDHLICTHCHRVYDVDMTYDRSLERKAENQLQLPIESHSLILYGICADCLKER</sequence>
<dbReference type="Gene3D" id="1.10.10.10">
    <property type="entry name" value="Winged helix-like DNA-binding domain superfamily/Winged helix DNA-binding domain"/>
    <property type="match status" value="1"/>
</dbReference>
<evidence type="ECO:0000313" key="11">
    <source>
        <dbReference type="Proteomes" id="UP000521313"/>
    </source>
</evidence>
<evidence type="ECO:0000313" key="9">
    <source>
        <dbReference type="EMBL" id="MBB5184844.1"/>
    </source>
</evidence>
<organism evidence="9 11">
    <name type="scientific">Faecalicoccus acidiformans</name>
    <dbReference type="NCBI Taxonomy" id="915173"/>
    <lineage>
        <taxon>Bacteria</taxon>
        <taxon>Bacillati</taxon>
        <taxon>Bacillota</taxon>
        <taxon>Erysipelotrichia</taxon>
        <taxon>Erysipelotrichales</taxon>
        <taxon>Erysipelotrichaceae</taxon>
        <taxon>Faecalicoccus</taxon>
    </lineage>
</organism>
<comment type="cofactor">
    <cofactor evidence="8">
        <name>Mn(2+)</name>
        <dbReference type="ChEBI" id="CHEBI:29035"/>
    </cofactor>
    <cofactor evidence="8">
        <name>Fe(2+)</name>
        <dbReference type="ChEBI" id="CHEBI:29033"/>
    </cofactor>
    <text evidence="8">Binds 1 Mn(2+) or Fe(2+) ion per subunit.</text>
</comment>
<dbReference type="Pfam" id="PF01475">
    <property type="entry name" value="FUR"/>
    <property type="match status" value="1"/>
</dbReference>
<dbReference type="InterPro" id="IPR036388">
    <property type="entry name" value="WH-like_DNA-bd_sf"/>
</dbReference>
<dbReference type="RefSeq" id="WP_183375186.1">
    <property type="nucleotide sequence ID" value="NZ_CALVCN010000010.1"/>
</dbReference>
<comment type="similarity">
    <text evidence="1">Belongs to the Fur family.</text>
</comment>
<dbReference type="CDD" id="cd07153">
    <property type="entry name" value="Fur_like"/>
    <property type="match status" value="1"/>
</dbReference>
<keyword evidence="2" id="KW-0678">Repressor</keyword>
<keyword evidence="7" id="KW-0479">Metal-binding</keyword>
<feature type="binding site" evidence="7">
    <location>
        <position position="124"/>
    </location>
    <ligand>
        <name>Zn(2+)</name>
        <dbReference type="ChEBI" id="CHEBI:29105"/>
    </ligand>
</feature>
<feature type="binding site" evidence="7">
    <location>
        <position position="81"/>
    </location>
    <ligand>
        <name>Zn(2+)</name>
        <dbReference type="ChEBI" id="CHEBI:29105"/>
    </ligand>
</feature>
<protein>
    <submittedName>
        <fullName evidence="9">Fe2+ or Zn2+ uptake regulation protein</fullName>
    </submittedName>
    <submittedName>
        <fullName evidence="10">Transcriptional repressor</fullName>
    </submittedName>
</protein>
<dbReference type="GO" id="GO:1900376">
    <property type="term" value="P:regulation of secondary metabolite biosynthetic process"/>
    <property type="evidence" value="ECO:0007669"/>
    <property type="project" value="TreeGrafter"/>
</dbReference>
<evidence type="ECO:0000313" key="10">
    <source>
        <dbReference type="EMBL" id="MBM6831281.1"/>
    </source>
</evidence>
<dbReference type="Gene3D" id="3.30.1490.190">
    <property type="match status" value="1"/>
</dbReference>